<name>A0A5B7JLQ1_PORTR</name>
<organism evidence="1 2">
    <name type="scientific">Portunus trituberculatus</name>
    <name type="common">Swimming crab</name>
    <name type="synonym">Neptunus trituberculatus</name>
    <dbReference type="NCBI Taxonomy" id="210409"/>
    <lineage>
        <taxon>Eukaryota</taxon>
        <taxon>Metazoa</taxon>
        <taxon>Ecdysozoa</taxon>
        <taxon>Arthropoda</taxon>
        <taxon>Crustacea</taxon>
        <taxon>Multicrustacea</taxon>
        <taxon>Malacostraca</taxon>
        <taxon>Eumalacostraca</taxon>
        <taxon>Eucarida</taxon>
        <taxon>Decapoda</taxon>
        <taxon>Pleocyemata</taxon>
        <taxon>Brachyura</taxon>
        <taxon>Eubrachyura</taxon>
        <taxon>Portunoidea</taxon>
        <taxon>Portunidae</taxon>
        <taxon>Portuninae</taxon>
        <taxon>Portunus</taxon>
    </lineage>
</organism>
<evidence type="ECO:0000313" key="1">
    <source>
        <dbReference type="EMBL" id="MPC93244.1"/>
    </source>
</evidence>
<dbReference type="EMBL" id="VSRR010094164">
    <property type="protein sequence ID" value="MPC93244.1"/>
    <property type="molecule type" value="Genomic_DNA"/>
</dbReference>
<evidence type="ECO:0000313" key="2">
    <source>
        <dbReference type="Proteomes" id="UP000324222"/>
    </source>
</evidence>
<sequence length="61" mass="6414">MGTTINKIACVTNGRKLNSASYTLFKTGTTAPPRLEGCPAALPCGLAFTLAPCPYRLVLPM</sequence>
<comment type="caution">
    <text evidence="1">The sequence shown here is derived from an EMBL/GenBank/DDBJ whole genome shotgun (WGS) entry which is preliminary data.</text>
</comment>
<proteinExistence type="predicted"/>
<protein>
    <submittedName>
        <fullName evidence="1">Uncharacterized protein</fullName>
    </submittedName>
</protein>
<keyword evidence="2" id="KW-1185">Reference proteome</keyword>
<reference evidence="1 2" key="1">
    <citation type="submission" date="2019-05" db="EMBL/GenBank/DDBJ databases">
        <title>Another draft genome of Portunus trituberculatus and its Hox gene families provides insights of decapod evolution.</title>
        <authorList>
            <person name="Jeong J.-H."/>
            <person name="Song I."/>
            <person name="Kim S."/>
            <person name="Choi T."/>
            <person name="Kim D."/>
            <person name="Ryu S."/>
            <person name="Kim W."/>
        </authorList>
    </citation>
    <scope>NUCLEOTIDE SEQUENCE [LARGE SCALE GENOMIC DNA]</scope>
    <source>
        <tissue evidence="1">Muscle</tissue>
    </source>
</reference>
<dbReference type="AlphaFoldDB" id="A0A5B7JLQ1"/>
<accession>A0A5B7JLQ1</accession>
<dbReference type="Proteomes" id="UP000324222">
    <property type="component" value="Unassembled WGS sequence"/>
</dbReference>
<gene>
    <name evidence="1" type="ORF">E2C01_088367</name>
</gene>